<evidence type="ECO:0000256" key="2">
    <source>
        <dbReference type="ARBA" id="ARBA00023125"/>
    </source>
</evidence>
<dbReference type="SUPFAM" id="SSF46785">
    <property type="entry name" value="Winged helix' DNA-binding domain"/>
    <property type="match status" value="1"/>
</dbReference>
<organism evidence="6 7">
    <name type="scientific">Seminavis robusta</name>
    <dbReference type="NCBI Taxonomy" id="568900"/>
    <lineage>
        <taxon>Eukaryota</taxon>
        <taxon>Sar</taxon>
        <taxon>Stramenopiles</taxon>
        <taxon>Ochrophyta</taxon>
        <taxon>Bacillariophyta</taxon>
        <taxon>Bacillariophyceae</taxon>
        <taxon>Bacillariophycidae</taxon>
        <taxon>Naviculales</taxon>
        <taxon>Naviculaceae</taxon>
        <taxon>Seminavis</taxon>
    </lineage>
</organism>
<dbReference type="Pfam" id="PF00447">
    <property type="entry name" value="HSF_DNA-bind"/>
    <property type="match status" value="1"/>
</dbReference>
<gene>
    <name evidence="6" type="ORF">SEMRO_1120_G243330.1</name>
</gene>
<accession>A0A9N8HRZ2</accession>
<comment type="caution">
    <text evidence="6">The sequence shown here is derived from an EMBL/GenBank/DDBJ whole genome shotgun (WGS) entry which is preliminary data.</text>
</comment>
<sequence length="282" mass="31681">MTAAMIDPKSTSFPTLVHRMLTEIDELASNPEKDTHKLSKVVSWQPHGMAFLVHDKKKFAEIIMPKWFPRLKHASWIRQLSLFGFKRVHAEGDDKGAMYHESFIRGMPELAAKIQKVKRKKNNEDAISPSSSGLSLNTASLAFLQQKKDSNTNLTSFSSDVQAPLPVVSSSSLRDMVFHARRNTTLPCHTSSSSAIPQLPSLALSMSPQHQQETALQLRSFPRIEMPYMQEQPLKAASTSFFTEDVFSLLQRFTGLDEDSDALHQPLAVDEATWDLEPLPLH</sequence>
<dbReference type="Proteomes" id="UP001153069">
    <property type="component" value="Unassembled WGS sequence"/>
</dbReference>
<dbReference type="InterPro" id="IPR036388">
    <property type="entry name" value="WH-like_DNA-bd_sf"/>
</dbReference>
<dbReference type="GO" id="GO:0003700">
    <property type="term" value="F:DNA-binding transcription factor activity"/>
    <property type="evidence" value="ECO:0007669"/>
    <property type="project" value="InterPro"/>
</dbReference>
<comment type="similarity">
    <text evidence="4">Belongs to the HSF family.</text>
</comment>
<evidence type="ECO:0000256" key="4">
    <source>
        <dbReference type="RuleBase" id="RU004020"/>
    </source>
</evidence>
<dbReference type="InterPro" id="IPR036390">
    <property type="entry name" value="WH_DNA-bd_sf"/>
</dbReference>
<dbReference type="PANTHER" id="PTHR10015:SF206">
    <property type="entry name" value="HSF-TYPE DNA-BINDING DOMAIN-CONTAINING PROTEIN"/>
    <property type="match status" value="1"/>
</dbReference>
<keyword evidence="3" id="KW-0539">Nucleus</keyword>
<evidence type="ECO:0000259" key="5">
    <source>
        <dbReference type="SMART" id="SM00415"/>
    </source>
</evidence>
<evidence type="ECO:0000256" key="3">
    <source>
        <dbReference type="ARBA" id="ARBA00023242"/>
    </source>
</evidence>
<evidence type="ECO:0000313" key="6">
    <source>
        <dbReference type="EMBL" id="CAB9520618.1"/>
    </source>
</evidence>
<reference evidence="6" key="1">
    <citation type="submission" date="2020-06" db="EMBL/GenBank/DDBJ databases">
        <authorList>
            <consortium name="Plant Systems Biology data submission"/>
        </authorList>
    </citation>
    <scope>NUCLEOTIDE SEQUENCE</scope>
    <source>
        <strain evidence="6">D6</strain>
    </source>
</reference>
<keyword evidence="2" id="KW-0238">DNA-binding</keyword>
<dbReference type="GO" id="GO:0005634">
    <property type="term" value="C:nucleus"/>
    <property type="evidence" value="ECO:0007669"/>
    <property type="project" value="UniProtKB-SubCell"/>
</dbReference>
<dbReference type="GO" id="GO:0043565">
    <property type="term" value="F:sequence-specific DNA binding"/>
    <property type="evidence" value="ECO:0007669"/>
    <property type="project" value="InterPro"/>
</dbReference>
<dbReference type="AlphaFoldDB" id="A0A9N8HRZ2"/>
<dbReference type="Gene3D" id="1.10.10.10">
    <property type="entry name" value="Winged helix-like DNA-binding domain superfamily/Winged helix DNA-binding domain"/>
    <property type="match status" value="1"/>
</dbReference>
<dbReference type="PANTHER" id="PTHR10015">
    <property type="entry name" value="HEAT SHOCK TRANSCRIPTION FACTOR"/>
    <property type="match status" value="1"/>
</dbReference>
<feature type="domain" description="HSF-type DNA-binding" evidence="5">
    <location>
        <begin position="9"/>
        <end position="120"/>
    </location>
</feature>
<dbReference type="InterPro" id="IPR000232">
    <property type="entry name" value="HSF_DNA-bd"/>
</dbReference>
<keyword evidence="7" id="KW-1185">Reference proteome</keyword>
<comment type="subcellular location">
    <subcellularLocation>
        <location evidence="1">Nucleus</location>
    </subcellularLocation>
</comment>
<dbReference type="SMART" id="SM00415">
    <property type="entry name" value="HSF"/>
    <property type="match status" value="1"/>
</dbReference>
<name>A0A9N8HRZ2_9STRA</name>
<dbReference type="EMBL" id="CAICTM010001118">
    <property type="protein sequence ID" value="CAB9520618.1"/>
    <property type="molecule type" value="Genomic_DNA"/>
</dbReference>
<proteinExistence type="inferred from homology"/>
<evidence type="ECO:0000256" key="1">
    <source>
        <dbReference type="ARBA" id="ARBA00004123"/>
    </source>
</evidence>
<dbReference type="FunFam" id="1.10.10.10:FF:000479">
    <property type="entry name" value="Predicted protein"/>
    <property type="match status" value="1"/>
</dbReference>
<protein>
    <submittedName>
        <fullName evidence="6">Stress transcription factor A-3</fullName>
    </submittedName>
</protein>
<evidence type="ECO:0000313" key="7">
    <source>
        <dbReference type="Proteomes" id="UP001153069"/>
    </source>
</evidence>
<dbReference type="OrthoDB" id="44005at2759"/>